<feature type="transmembrane region" description="Helical" evidence="1">
    <location>
        <begin position="116"/>
        <end position="140"/>
    </location>
</feature>
<evidence type="ECO:0000256" key="1">
    <source>
        <dbReference type="SAM" id="Phobius"/>
    </source>
</evidence>
<dbReference type="AlphaFoldDB" id="A0A0G1BCB6"/>
<sequence>MKSALARAAEVIFRRKIWGWVGRILLIALTVTIIVLVLTNDFLSERFWIIYFMLALTCFFNLALVFVIMISDDIAVNGKDSTNPLMFHSLAILAFLALWGLMILNPLPVKSAFLDWLVGLMKIDVVILYVIIFVDGIYLYRGRTRNQVIAQE</sequence>
<protein>
    <submittedName>
        <fullName evidence="2">Uncharacterized protein</fullName>
    </submittedName>
</protein>
<keyword evidence="1" id="KW-0472">Membrane</keyword>
<keyword evidence="1" id="KW-1133">Transmembrane helix</keyword>
<feature type="transmembrane region" description="Helical" evidence="1">
    <location>
        <begin position="50"/>
        <end position="71"/>
    </location>
</feature>
<evidence type="ECO:0000313" key="2">
    <source>
        <dbReference type="EMBL" id="KKS44006.1"/>
    </source>
</evidence>
<evidence type="ECO:0000313" key="3">
    <source>
        <dbReference type="Proteomes" id="UP000034875"/>
    </source>
</evidence>
<dbReference type="Proteomes" id="UP000034875">
    <property type="component" value="Unassembled WGS sequence"/>
</dbReference>
<reference evidence="2 3" key="1">
    <citation type="journal article" date="2015" name="Nature">
        <title>rRNA introns, odd ribosomes, and small enigmatic genomes across a large radiation of phyla.</title>
        <authorList>
            <person name="Brown C.T."/>
            <person name="Hug L.A."/>
            <person name="Thomas B.C."/>
            <person name="Sharon I."/>
            <person name="Castelle C.J."/>
            <person name="Singh A."/>
            <person name="Wilkins M.J."/>
            <person name="Williams K.H."/>
            <person name="Banfield J.F."/>
        </authorList>
    </citation>
    <scope>NUCLEOTIDE SEQUENCE [LARGE SCALE GENOMIC DNA]</scope>
</reference>
<comment type="caution">
    <text evidence="2">The sequence shown here is derived from an EMBL/GenBank/DDBJ whole genome shotgun (WGS) entry which is preliminary data.</text>
</comment>
<name>A0A0G1BCB6_9BACT</name>
<feature type="transmembrane region" description="Helical" evidence="1">
    <location>
        <begin position="20"/>
        <end position="38"/>
    </location>
</feature>
<accession>A0A0G1BCB6</accession>
<gene>
    <name evidence="2" type="ORF">UV05_C0014G0006</name>
</gene>
<feature type="transmembrane region" description="Helical" evidence="1">
    <location>
        <begin position="83"/>
        <end position="104"/>
    </location>
</feature>
<proteinExistence type="predicted"/>
<organism evidence="2 3">
    <name type="scientific">candidate division CPR1 bacterium GW2011_GWA2_42_17</name>
    <dbReference type="NCBI Taxonomy" id="1618341"/>
    <lineage>
        <taxon>Bacteria</taxon>
        <taxon>candidate division CPR1</taxon>
    </lineage>
</organism>
<dbReference type="EMBL" id="LCCZ01000014">
    <property type="protein sequence ID" value="KKS44006.1"/>
    <property type="molecule type" value="Genomic_DNA"/>
</dbReference>
<keyword evidence="1" id="KW-0812">Transmembrane</keyword>